<dbReference type="GO" id="GO:0005829">
    <property type="term" value="C:cytosol"/>
    <property type="evidence" value="ECO:0007669"/>
    <property type="project" value="TreeGrafter"/>
</dbReference>
<evidence type="ECO:0000256" key="4">
    <source>
        <dbReference type="SAM" id="SignalP"/>
    </source>
</evidence>
<comment type="cofactor">
    <cofactor evidence="1">
        <name>Ca(2+)</name>
        <dbReference type="ChEBI" id="CHEBI:29108"/>
    </cofactor>
</comment>
<feature type="signal peptide" evidence="4">
    <location>
        <begin position="1"/>
        <end position="26"/>
    </location>
</feature>
<dbReference type="STRING" id="1391627.SAMN05216464_104289"/>
<name>A0A1G7AWU2_9SPHI</name>
<dbReference type="Gene3D" id="2.70.98.10">
    <property type="match status" value="1"/>
</dbReference>
<evidence type="ECO:0000259" key="6">
    <source>
        <dbReference type="Pfam" id="PF17678"/>
    </source>
</evidence>
<dbReference type="InterPro" id="IPR041371">
    <property type="entry name" value="GH92_N"/>
</dbReference>
<reference evidence="7 8" key="1">
    <citation type="submission" date="2016-10" db="EMBL/GenBank/DDBJ databases">
        <authorList>
            <person name="de Groot N.N."/>
        </authorList>
    </citation>
    <scope>NUCLEOTIDE SEQUENCE [LARGE SCALE GENOMIC DNA]</scope>
    <source>
        <strain evidence="7 8">47C3B</strain>
    </source>
</reference>
<sequence>MASTLKSLSTLIASIAISCTQFFCYAQVKQPVDYVDPFIGTSNSRWMLFPGVTQPNGMVKLSPDNQQGVWQGGYEYSIGSIHGFSFLHGWTMAGLLTMPANGDLTLKPGGADEPFKGANAGYHSRFRHEDEHASPGYYSVYLLDPEAKVELASTERAGYERITFAKDSTNRFMVSLNVPAEYGYDLKDAVITKVSNTEIQGYAKSSSAGFNDYTLCFVMQFSKPFQQFSGWVDQRETGSNTEVKGARDVGAYLTFPTSKQEQVIVRTGISFVSIDQARGNLKTESAGFNWDFDALVKHNRAAWNNILKTIEVDGGTEIDKKKFYTNFYRCFTAKMIMSDADGKYTDACENVQQLPAGRKAMIGGDAYWNTFWNLNLLWSLTTPDIVNQLVGTQLEMYEKTGWLSKGPAGIEYSGIMEGSHEMALMTSAYLKGIVKKDAGTAYLAMKKNVTVEPQNTCGGYPGNPKITDYAKLGYVPYEKGAASKTLDYAYDDWCVAQMAQLLHKNDDYNFFLKRSGSWKNAFDPQLKYVRPKGENGSFEPNFDLFSVNHFVEGNSWQYSLYVPHDIPGLVKFIDKDVLLKRIKTGFEKSESKKFAAHALDRTMGQSAEYYINQGNEVNMQAPYLFNYVGKPHLTQYYTRKILSTFYDASPYVGWNGDEDEGQMGAWFVTSALGLFEMNGGTSPDLKIDLTSPLFQHIKIKLDPAYYAGKVFEIKAYNNSPTNIYIQSARLNGKLLTENAISFKDIVKGGKLELFMTSKP</sequence>
<dbReference type="Pfam" id="PF07971">
    <property type="entry name" value="Glyco_hydro_92"/>
    <property type="match status" value="1"/>
</dbReference>
<feature type="domain" description="Glycosyl hydrolase family 92" evidence="5">
    <location>
        <begin position="276"/>
        <end position="756"/>
    </location>
</feature>
<proteinExistence type="predicted"/>
<dbReference type="EMBL" id="FNAI01000004">
    <property type="protein sequence ID" value="SDE19299.1"/>
    <property type="molecule type" value="Genomic_DNA"/>
</dbReference>
<dbReference type="InterPro" id="IPR012939">
    <property type="entry name" value="Glyco_hydro_92"/>
</dbReference>
<evidence type="ECO:0000259" key="5">
    <source>
        <dbReference type="Pfam" id="PF07971"/>
    </source>
</evidence>
<evidence type="ECO:0000256" key="1">
    <source>
        <dbReference type="ARBA" id="ARBA00001913"/>
    </source>
</evidence>
<dbReference type="GO" id="GO:0005975">
    <property type="term" value="P:carbohydrate metabolic process"/>
    <property type="evidence" value="ECO:0007669"/>
    <property type="project" value="InterPro"/>
</dbReference>
<dbReference type="Pfam" id="PF17678">
    <property type="entry name" value="Glyco_hydro_92N"/>
    <property type="match status" value="1"/>
</dbReference>
<feature type="domain" description="Glycosyl hydrolase family 92 N-terminal" evidence="6">
    <location>
        <begin position="34"/>
        <end position="270"/>
    </location>
</feature>
<dbReference type="Gene3D" id="1.20.1610.10">
    <property type="entry name" value="alpha-1,2-mannosidases domains"/>
    <property type="match status" value="1"/>
</dbReference>
<protein>
    <submittedName>
        <fullName evidence="7">Alpha-1,2-mannosidase, putative</fullName>
    </submittedName>
</protein>
<dbReference type="GO" id="GO:0030246">
    <property type="term" value="F:carbohydrate binding"/>
    <property type="evidence" value="ECO:0007669"/>
    <property type="project" value="InterPro"/>
</dbReference>
<dbReference type="PANTHER" id="PTHR12143">
    <property type="entry name" value="PEPTIDE N-GLYCANASE PNGASE -RELATED"/>
    <property type="match status" value="1"/>
</dbReference>
<evidence type="ECO:0000313" key="8">
    <source>
        <dbReference type="Proteomes" id="UP000199072"/>
    </source>
</evidence>
<dbReference type="InterPro" id="IPR008928">
    <property type="entry name" value="6-hairpin_glycosidase_sf"/>
</dbReference>
<dbReference type="InterPro" id="IPR014718">
    <property type="entry name" value="GH-type_carb-bd"/>
</dbReference>
<feature type="chain" id="PRO_5011443539" evidence="4">
    <location>
        <begin position="27"/>
        <end position="759"/>
    </location>
</feature>
<keyword evidence="3" id="KW-0106">Calcium</keyword>
<evidence type="ECO:0000256" key="3">
    <source>
        <dbReference type="ARBA" id="ARBA00022837"/>
    </source>
</evidence>
<dbReference type="NCBIfam" id="TIGR01180">
    <property type="entry name" value="aman2_put"/>
    <property type="match status" value="1"/>
</dbReference>
<keyword evidence="4" id="KW-0732">Signal</keyword>
<accession>A0A1G7AWU2</accession>
<comment type="subunit">
    <text evidence="2">Monomer.</text>
</comment>
<evidence type="ECO:0000313" key="7">
    <source>
        <dbReference type="EMBL" id="SDE19299.1"/>
    </source>
</evidence>
<evidence type="ECO:0000256" key="2">
    <source>
        <dbReference type="ARBA" id="ARBA00011245"/>
    </source>
</evidence>
<dbReference type="PROSITE" id="PS51257">
    <property type="entry name" value="PROKAR_LIPOPROTEIN"/>
    <property type="match status" value="1"/>
</dbReference>
<dbReference type="InterPro" id="IPR005887">
    <property type="entry name" value="GH92_a_mannosidase_put"/>
</dbReference>
<dbReference type="InterPro" id="IPR050883">
    <property type="entry name" value="PNGase"/>
</dbReference>
<dbReference type="PANTHER" id="PTHR12143:SF39">
    <property type="entry name" value="SECRETED PROTEIN"/>
    <property type="match status" value="1"/>
</dbReference>
<dbReference type="GO" id="GO:0006516">
    <property type="term" value="P:glycoprotein catabolic process"/>
    <property type="evidence" value="ECO:0007669"/>
    <property type="project" value="TreeGrafter"/>
</dbReference>
<dbReference type="SUPFAM" id="SSF48208">
    <property type="entry name" value="Six-hairpin glycosidases"/>
    <property type="match status" value="1"/>
</dbReference>
<dbReference type="Gene3D" id="3.30.2080.10">
    <property type="entry name" value="GH92 mannosidase domain"/>
    <property type="match status" value="1"/>
</dbReference>
<dbReference type="Gene3D" id="1.20.1050.60">
    <property type="entry name" value="alpha-1,2-mannosidase"/>
    <property type="match status" value="1"/>
</dbReference>
<dbReference type="OrthoDB" id="9758101at2"/>
<dbReference type="RefSeq" id="WP_091149494.1">
    <property type="nucleotide sequence ID" value="NZ_FNAI01000004.1"/>
</dbReference>
<dbReference type="GO" id="GO:0000224">
    <property type="term" value="F:peptide-N4-(N-acetyl-beta-glucosaminyl)asparagine amidase activity"/>
    <property type="evidence" value="ECO:0007669"/>
    <property type="project" value="TreeGrafter"/>
</dbReference>
<keyword evidence="8" id="KW-1185">Reference proteome</keyword>
<gene>
    <name evidence="7" type="ORF">SAMN05216464_104289</name>
</gene>
<organism evidence="7 8">
    <name type="scientific">Mucilaginibacter pineti</name>
    <dbReference type="NCBI Taxonomy" id="1391627"/>
    <lineage>
        <taxon>Bacteria</taxon>
        <taxon>Pseudomonadati</taxon>
        <taxon>Bacteroidota</taxon>
        <taxon>Sphingobacteriia</taxon>
        <taxon>Sphingobacteriales</taxon>
        <taxon>Sphingobacteriaceae</taxon>
        <taxon>Mucilaginibacter</taxon>
    </lineage>
</organism>
<dbReference type="AlphaFoldDB" id="A0A1G7AWU2"/>
<dbReference type="Proteomes" id="UP000199072">
    <property type="component" value="Unassembled WGS sequence"/>
</dbReference>